<dbReference type="CDD" id="cd02042">
    <property type="entry name" value="ParAB_family"/>
    <property type="match status" value="1"/>
</dbReference>
<organism evidence="2 3">
    <name type="scientific">Gordonia sihwensis NBRC 108236</name>
    <dbReference type="NCBI Taxonomy" id="1223544"/>
    <lineage>
        <taxon>Bacteria</taxon>
        <taxon>Bacillati</taxon>
        <taxon>Actinomycetota</taxon>
        <taxon>Actinomycetes</taxon>
        <taxon>Mycobacteriales</taxon>
        <taxon>Gordoniaceae</taxon>
        <taxon>Gordonia</taxon>
    </lineage>
</organism>
<dbReference type="SUPFAM" id="SSF52540">
    <property type="entry name" value="P-loop containing nucleoside triphosphate hydrolases"/>
    <property type="match status" value="1"/>
</dbReference>
<dbReference type="Gene3D" id="3.40.50.300">
    <property type="entry name" value="P-loop containing nucleotide triphosphate hydrolases"/>
    <property type="match status" value="1"/>
</dbReference>
<dbReference type="EMBL" id="BANU01000033">
    <property type="protein sequence ID" value="GAC62361.1"/>
    <property type="molecule type" value="Genomic_DNA"/>
</dbReference>
<protein>
    <submittedName>
        <fullName evidence="2">Chromosome partitioning protein ParA</fullName>
    </submittedName>
</protein>
<dbReference type="InterPro" id="IPR025669">
    <property type="entry name" value="AAA_dom"/>
</dbReference>
<comment type="caution">
    <text evidence="2">The sequence shown here is derived from an EMBL/GenBank/DDBJ whole genome shotgun (WGS) entry which is preliminary data.</text>
</comment>
<dbReference type="PANTHER" id="PTHR13696:SF99">
    <property type="entry name" value="COBYRINIC ACID AC-DIAMIDE SYNTHASE"/>
    <property type="match status" value="1"/>
</dbReference>
<reference evidence="2 3" key="1">
    <citation type="submission" date="2012-12" db="EMBL/GenBank/DDBJ databases">
        <title>Whole genome shotgun sequence of Gordonia sihwensis NBRC 108236.</title>
        <authorList>
            <person name="Yoshida I."/>
            <person name="Hosoyama A."/>
            <person name="Tsuchikane K."/>
            <person name="Ando Y."/>
            <person name="Baba S."/>
            <person name="Ohji S."/>
            <person name="Hamada M."/>
            <person name="Tamura T."/>
            <person name="Yamazoe A."/>
            <person name="Yamazaki S."/>
            <person name="Fujita N."/>
        </authorList>
    </citation>
    <scope>NUCLEOTIDE SEQUENCE [LARGE SCALE GENOMIC DNA]</scope>
    <source>
        <strain evidence="2 3">NBRC 108236</strain>
    </source>
</reference>
<dbReference type="InterPro" id="IPR050678">
    <property type="entry name" value="DNA_Partitioning_ATPase"/>
</dbReference>
<proteinExistence type="predicted"/>
<dbReference type="RefSeq" id="WP_006897767.1">
    <property type="nucleotide sequence ID" value="NZ_BANU01000033.1"/>
</dbReference>
<evidence type="ECO:0000313" key="3">
    <source>
        <dbReference type="Proteomes" id="UP000035083"/>
    </source>
</evidence>
<gene>
    <name evidence="2" type="primary">parA</name>
    <name evidence="2" type="ORF">GSI01S_33_00470</name>
</gene>
<dbReference type="Pfam" id="PF13614">
    <property type="entry name" value="AAA_31"/>
    <property type="match status" value="1"/>
</dbReference>
<dbReference type="Proteomes" id="UP000035083">
    <property type="component" value="Unassembled WGS sequence"/>
</dbReference>
<sequence length="265" mass="28009">MPSSAPVYAIANQKGGVGKSATVLGLAAAVSHSGGRALLVDLDPQANITTGLGVEIDDDTPTMSDLLADLTEGAALDVRISTSWPGIDLLPAELALATRDTDGAADMPYRLRAAFEGVDLSEYDVVLIDCPPSLGRLLLNGLYFADGMILATEAMVDSVRGIENIVETSKFVQKQVNPKLNIKAIVITRREKTGEQDFREEELRDAYGNLSDGGLVARTVTPKRAAWGDAHGTGQSVFTLRGDGALALQVAFTDLARELDLVAAK</sequence>
<keyword evidence="3" id="KW-1185">Reference proteome</keyword>
<dbReference type="eggNOG" id="COG1192">
    <property type="taxonomic scope" value="Bacteria"/>
</dbReference>
<evidence type="ECO:0000259" key="1">
    <source>
        <dbReference type="Pfam" id="PF13614"/>
    </source>
</evidence>
<dbReference type="AlphaFoldDB" id="L7LNQ7"/>
<dbReference type="PANTHER" id="PTHR13696">
    <property type="entry name" value="P-LOOP CONTAINING NUCLEOSIDE TRIPHOSPHATE HYDROLASE"/>
    <property type="match status" value="1"/>
</dbReference>
<name>L7LNQ7_9ACTN</name>
<feature type="domain" description="AAA" evidence="1">
    <location>
        <begin position="7"/>
        <end position="182"/>
    </location>
</feature>
<dbReference type="InterPro" id="IPR027417">
    <property type="entry name" value="P-loop_NTPase"/>
</dbReference>
<evidence type="ECO:0000313" key="2">
    <source>
        <dbReference type="EMBL" id="GAC62361.1"/>
    </source>
</evidence>
<accession>L7LNQ7</accession>